<dbReference type="AlphaFoldDB" id="A0A8J3I5R7"/>
<dbReference type="InterPro" id="IPR015424">
    <property type="entry name" value="PyrdxlP-dep_Trfase"/>
</dbReference>
<dbReference type="PROSITE" id="PS00105">
    <property type="entry name" value="AA_TRANSFER_CLASS_1"/>
    <property type="match status" value="1"/>
</dbReference>
<organism evidence="5 6">
    <name type="scientific">Ktedonospora formicarum</name>
    <dbReference type="NCBI Taxonomy" id="2778364"/>
    <lineage>
        <taxon>Bacteria</taxon>
        <taxon>Bacillati</taxon>
        <taxon>Chloroflexota</taxon>
        <taxon>Ktedonobacteria</taxon>
        <taxon>Ktedonobacterales</taxon>
        <taxon>Ktedonobacteraceae</taxon>
        <taxon>Ktedonospora</taxon>
    </lineage>
</organism>
<comment type="caution">
    <text evidence="5">The sequence shown here is derived from an EMBL/GenBank/DDBJ whole genome shotgun (WGS) entry which is preliminary data.</text>
</comment>
<dbReference type="GO" id="GO:0008483">
    <property type="term" value="F:transaminase activity"/>
    <property type="evidence" value="ECO:0007669"/>
    <property type="project" value="UniProtKB-KW"/>
</dbReference>
<evidence type="ECO:0000256" key="1">
    <source>
        <dbReference type="ARBA" id="ARBA00001933"/>
    </source>
</evidence>
<dbReference type="SUPFAM" id="SSF53383">
    <property type="entry name" value="PLP-dependent transferases"/>
    <property type="match status" value="1"/>
</dbReference>
<dbReference type="PANTHER" id="PTHR42885:SF1">
    <property type="entry name" value="THREONINE-PHOSPHATE DECARBOXYLASE"/>
    <property type="match status" value="1"/>
</dbReference>
<evidence type="ECO:0000256" key="2">
    <source>
        <dbReference type="ARBA" id="ARBA00022898"/>
    </source>
</evidence>
<dbReference type="EC" id="2.6.1.-" evidence="3"/>
<dbReference type="EMBL" id="BNJF01000002">
    <property type="protein sequence ID" value="GHO46398.1"/>
    <property type="molecule type" value="Genomic_DNA"/>
</dbReference>
<dbReference type="InterPro" id="IPR015421">
    <property type="entry name" value="PyrdxlP-dep_Trfase_major"/>
</dbReference>
<dbReference type="RefSeq" id="WP_220195778.1">
    <property type="nucleotide sequence ID" value="NZ_BNJF01000002.1"/>
</dbReference>
<dbReference type="InterPro" id="IPR004839">
    <property type="entry name" value="Aminotransferase_I/II_large"/>
</dbReference>
<keyword evidence="2" id="KW-0663">Pyridoxal phosphate</keyword>
<dbReference type="Gene3D" id="3.90.1150.10">
    <property type="entry name" value="Aspartate Aminotransferase, domain 1"/>
    <property type="match status" value="1"/>
</dbReference>
<feature type="domain" description="Aminotransferase class I/classII large" evidence="4">
    <location>
        <begin position="24"/>
        <end position="365"/>
    </location>
</feature>
<comment type="cofactor">
    <cofactor evidence="1 3">
        <name>pyridoxal 5'-phosphate</name>
        <dbReference type="ChEBI" id="CHEBI:597326"/>
    </cofactor>
</comment>
<gene>
    <name evidence="5" type="ORF">KSX_45610</name>
</gene>
<keyword evidence="3 5" id="KW-0032">Aminotransferase</keyword>
<evidence type="ECO:0000313" key="6">
    <source>
        <dbReference type="Proteomes" id="UP000612362"/>
    </source>
</evidence>
<dbReference type="GO" id="GO:0030170">
    <property type="term" value="F:pyridoxal phosphate binding"/>
    <property type="evidence" value="ECO:0007669"/>
    <property type="project" value="InterPro"/>
</dbReference>
<keyword evidence="3" id="KW-0808">Transferase</keyword>
<dbReference type="InterPro" id="IPR004838">
    <property type="entry name" value="NHTrfase_class1_PyrdxlP-BS"/>
</dbReference>
<reference evidence="5" key="1">
    <citation type="submission" date="2020-10" db="EMBL/GenBank/DDBJ databases">
        <title>Taxonomic study of unclassified bacteria belonging to the class Ktedonobacteria.</title>
        <authorList>
            <person name="Yabe S."/>
            <person name="Wang C.M."/>
            <person name="Zheng Y."/>
            <person name="Sakai Y."/>
            <person name="Cavaletti L."/>
            <person name="Monciardini P."/>
            <person name="Donadio S."/>
        </authorList>
    </citation>
    <scope>NUCLEOTIDE SEQUENCE</scope>
    <source>
        <strain evidence="5">SOSP1-1</strain>
    </source>
</reference>
<sequence>MTREPVVHGAFDYAELERLGLSTKDVLDFSVNSNPYGPSPAAREALATLALERYPDRECLALKRALLSYEVTSTGIELEGLVCGNGASELIWTIARAFLRSGMVTARLSPTFGEYQAASRAIGALDLAYRLDPMCGFEVNLNALLEWLEVERPTLFWLCNPNNPSGGWLPLEQVRELAQICEHLGTLLVIDESYHHFRFPRKAANNSTKPQDDTALTLLSEGLSVLILRSLTKDFALAALRLGYVVTTSELATRLSAHLPSWNVNGAAQVAATAALSDRAHLERSLNALEVERNAFFAALRELDVDVIPSGTHYTLVRVGNAPALRTALLRRGLLVRDCSSFGLPQYIRVATRQEQEWRRLTEALTILKREEHELWSV</sequence>
<dbReference type="Pfam" id="PF00155">
    <property type="entry name" value="Aminotran_1_2"/>
    <property type="match status" value="1"/>
</dbReference>
<proteinExistence type="inferred from homology"/>
<dbReference type="Gene3D" id="3.40.640.10">
    <property type="entry name" value="Type I PLP-dependent aspartate aminotransferase-like (Major domain)"/>
    <property type="match status" value="1"/>
</dbReference>
<accession>A0A8J3I5R7</accession>
<protein>
    <recommendedName>
        <fullName evidence="3">Aminotransferase</fullName>
        <ecNumber evidence="3">2.6.1.-</ecNumber>
    </recommendedName>
</protein>
<name>A0A8J3I5R7_9CHLR</name>
<keyword evidence="6" id="KW-1185">Reference proteome</keyword>
<comment type="similarity">
    <text evidence="3">Belongs to the class-I pyridoxal-phosphate-dependent aminotransferase family.</text>
</comment>
<dbReference type="InterPro" id="IPR015422">
    <property type="entry name" value="PyrdxlP-dep_Trfase_small"/>
</dbReference>
<evidence type="ECO:0000259" key="4">
    <source>
        <dbReference type="Pfam" id="PF00155"/>
    </source>
</evidence>
<dbReference type="CDD" id="cd00609">
    <property type="entry name" value="AAT_like"/>
    <property type="match status" value="1"/>
</dbReference>
<dbReference type="Proteomes" id="UP000612362">
    <property type="component" value="Unassembled WGS sequence"/>
</dbReference>
<evidence type="ECO:0000313" key="5">
    <source>
        <dbReference type="EMBL" id="GHO46398.1"/>
    </source>
</evidence>
<evidence type="ECO:0000256" key="3">
    <source>
        <dbReference type="RuleBase" id="RU000481"/>
    </source>
</evidence>
<dbReference type="PANTHER" id="PTHR42885">
    <property type="entry name" value="HISTIDINOL-PHOSPHATE AMINOTRANSFERASE-RELATED"/>
    <property type="match status" value="1"/>
</dbReference>